<dbReference type="EMBL" id="SDJR01000012">
    <property type="protein sequence ID" value="RXR22777.1"/>
    <property type="molecule type" value="Genomic_DNA"/>
</dbReference>
<reference evidence="4 5" key="1">
    <citation type="submission" date="2019-01" db="EMBL/GenBank/DDBJ databases">
        <title>Oerskovia turbata Genome sequencing and assembly.</title>
        <authorList>
            <person name="Dou T."/>
        </authorList>
    </citation>
    <scope>NUCLEOTIDE SEQUENCE [LARGE SCALE GENOMIC DNA]</scope>
    <source>
        <strain evidence="3 4">JCM12123</strain>
        <strain evidence="2 5">JCM3160</strain>
    </source>
</reference>
<evidence type="ECO:0000313" key="3">
    <source>
        <dbReference type="EMBL" id="RXR30723.1"/>
    </source>
</evidence>
<proteinExistence type="predicted"/>
<dbReference type="Gene3D" id="3.10.180.10">
    <property type="entry name" value="2,3-Dihydroxybiphenyl 1,2-Dioxygenase, domain 1"/>
    <property type="match status" value="1"/>
</dbReference>
<dbReference type="SUPFAM" id="SSF54593">
    <property type="entry name" value="Glyoxalase/Bleomycin resistance protein/Dihydroxybiphenyl dioxygenase"/>
    <property type="match status" value="1"/>
</dbReference>
<dbReference type="EMBL" id="SDJQ01000028">
    <property type="protein sequence ID" value="RXR30723.1"/>
    <property type="molecule type" value="Genomic_DNA"/>
</dbReference>
<feature type="domain" description="VOC" evidence="1">
    <location>
        <begin position="49"/>
        <end position="170"/>
    </location>
</feature>
<dbReference type="Proteomes" id="UP000290517">
    <property type="component" value="Unassembled WGS sequence"/>
</dbReference>
<dbReference type="PROSITE" id="PS51819">
    <property type="entry name" value="VOC"/>
    <property type="match status" value="1"/>
</dbReference>
<dbReference type="InterPro" id="IPR004360">
    <property type="entry name" value="Glyas_Fos-R_dOase_dom"/>
</dbReference>
<sequence>MMQEVSGCRAARGAVRHAVTLRRDAAASARKPALSPGRPFPYGGGMSVRIGRLVLTSRDLDASAAFYADAFGFRTLHDASPDGFRLLHVGPGDVPDPGLWLFGVEDGTSPGGSDGAPALVLYVDDLGGTVARLAVLGVTPHVPVTTDATSGQSFAHVLDPDGHELVLVEGVTPQGGSSSGARS</sequence>
<dbReference type="CDD" id="cd06587">
    <property type="entry name" value="VOC"/>
    <property type="match status" value="1"/>
</dbReference>
<accession>A0A4Q1KLC7</accession>
<dbReference type="STRING" id="1713.GCA_000718325_03435"/>
<evidence type="ECO:0000313" key="2">
    <source>
        <dbReference type="EMBL" id="RXR22777.1"/>
    </source>
</evidence>
<dbReference type="AlphaFoldDB" id="A0A4Q1KLC7"/>
<comment type="caution">
    <text evidence="3">The sequence shown here is derived from an EMBL/GenBank/DDBJ whole genome shotgun (WGS) entry which is preliminary data.</text>
</comment>
<dbReference type="InterPro" id="IPR029068">
    <property type="entry name" value="Glyas_Bleomycin-R_OHBP_Dase"/>
</dbReference>
<protein>
    <submittedName>
        <fullName evidence="3">VOC family protein</fullName>
    </submittedName>
</protein>
<dbReference type="InterPro" id="IPR037523">
    <property type="entry name" value="VOC_core"/>
</dbReference>
<evidence type="ECO:0000259" key="1">
    <source>
        <dbReference type="PROSITE" id="PS51819"/>
    </source>
</evidence>
<dbReference type="Proteomes" id="UP000289805">
    <property type="component" value="Unassembled WGS sequence"/>
</dbReference>
<keyword evidence="5" id="KW-1185">Reference proteome</keyword>
<dbReference type="Pfam" id="PF00903">
    <property type="entry name" value="Glyoxalase"/>
    <property type="match status" value="1"/>
</dbReference>
<evidence type="ECO:0000313" key="5">
    <source>
        <dbReference type="Proteomes" id="UP000290517"/>
    </source>
</evidence>
<evidence type="ECO:0000313" key="4">
    <source>
        <dbReference type="Proteomes" id="UP000289805"/>
    </source>
</evidence>
<name>A0A4Q1KLC7_9CELL</name>
<gene>
    <name evidence="2" type="ORF">EQW73_16330</name>
    <name evidence="3" type="ORF">EQW78_17240</name>
</gene>
<dbReference type="OrthoDB" id="9798201at2"/>
<organism evidence="3 4">
    <name type="scientific">Oerskovia turbata</name>
    <dbReference type="NCBI Taxonomy" id="1713"/>
    <lineage>
        <taxon>Bacteria</taxon>
        <taxon>Bacillati</taxon>
        <taxon>Actinomycetota</taxon>
        <taxon>Actinomycetes</taxon>
        <taxon>Micrococcales</taxon>
        <taxon>Cellulomonadaceae</taxon>
        <taxon>Oerskovia</taxon>
    </lineage>
</organism>